<dbReference type="PANTHER" id="PTHR21236">
    <property type="entry name" value="GOLGI MEMBRANE PROTEIN YIP1"/>
    <property type="match status" value="1"/>
</dbReference>
<protein>
    <recommendedName>
        <fullName evidence="6">Protein YIP</fullName>
    </recommendedName>
</protein>
<feature type="transmembrane region" description="Helical" evidence="6">
    <location>
        <begin position="137"/>
        <end position="157"/>
    </location>
</feature>
<dbReference type="PANTHER" id="PTHR21236:SF2">
    <property type="entry name" value="PROTEIN YIPF"/>
    <property type="match status" value="1"/>
</dbReference>
<organism evidence="8 9">
    <name type="scientific">Schizosaccharomyces osmophilus</name>
    <dbReference type="NCBI Taxonomy" id="2545709"/>
    <lineage>
        <taxon>Eukaryota</taxon>
        <taxon>Fungi</taxon>
        <taxon>Dikarya</taxon>
        <taxon>Ascomycota</taxon>
        <taxon>Taphrinomycotina</taxon>
        <taxon>Schizosaccharomycetes</taxon>
        <taxon>Schizosaccharomycetales</taxon>
        <taxon>Schizosaccharomycetaceae</taxon>
        <taxon>Schizosaccharomyces</taxon>
    </lineage>
</organism>
<comment type="similarity">
    <text evidence="2 6">Belongs to the YIP1 family.</text>
</comment>
<dbReference type="Proteomes" id="UP001212411">
    <property type="component" value="Chromosome 3"/>
</dbReference>
<evidence type="ECO:0000256" key="6">
    <source>
        <dbReference type="RuleBase" id="RU361264"/>
    </source>
</evidence>
<name>A0AAE9WFD9_9SCHI</name>
<dbReference type="AlphaFoldDB" id="A0AAE9WFD9"/>
<keyword evidence="4 6" id="KW-1133">Transmembrane helix</keyword>
<feature type="domain" description="Yip1" evidence="7">
    <location>
        <begin position="96"/>
        <end position="239"/>
    </location>
</feature>
<sequence length="245" mass="27216">MGRELTTYPEHACVKPKPMAYYNNPANLQYYQGTLPETNSYAAQARSSGFYDEPLSEPLSQGWLAAFSTGGYPGEPSLLEELDINFGHIKQKTTHVLNPFKHVDVHIMDDTDMAGPVLFCLLFSTFLSLHGRSHFGYIYGIALLGSLSLHLVLRLMSARNLFYTRTVSVLGYSLLPLVVVAFFKNLISFNGILGYVCAAFASIWSTYAASAMFVAILQVNNMRFLVAYPIALFYAVFAVVTVFSK</sequence>
<dbReference type="GO" id="GO:0000139">
    <property type="term" value="C:Golgi membrane"/>
    <property type="evidence" value="ECO:0007669"/>
    <property type="project" value="UniProtKB-SubCell"/>
</dbReference>
<evidence type="ECO:0000256" key="1">
    <source>
        <dbReference type="ARBA" id="ARBA00004141"/>
    </source>
</evidence>
<keyword evidence="5 6" id="KW-0472">Membrane</keyword>
<evidence type="ECO:0000256" key="2">
    <source>
        <dbReference type="ARBA" id="ARBA00010596"/>
    </source>
</evidence>
<evidence type="ECO:0000256" key="4">
    <source>
        <dbReference type="ARBA" id="ARBA00022989"/>
    </source>
</evidence>
<dbReference type="Pfam" id="PF04893">
    <property type="entry name" value="Yip1"/>
    <property type="match status" value="1"/>
</dbReference>
<keyword evidence="3 6" id="KW-0812">Transmembrane</keyword>
<dbReference type="RefSeq" id="XP_056039393.1">
    <property type="nucleotide sequence ID" value="XM_056183240.1"/>
</dbReference>
<dbReference type="InterPro" id="IPR006977">
    <property type="entry name" value="Yip1_dom"/>
</dbReference>
<comment type="caution">
    <text evidence="6">Lacks conserved residue(s) required for the propagation of feature annotation.</text>
</comment>
<keyword evidence="9" id="KW-1185">Reference proteome</keyword>
<dbReference type="GO" id="GO:0006888">
    <property type="term" value="P:endoplasmic reticulum to Golgi vesicle-mediated transport"/>
    <property type="evidence" value="ECO:0007669"/>
    <property type="project" value="InterPro"/>
</dbReference>
<evidence type="ECO:0000313" key="9">
    <source>
        <dbReference type="Proteomes" id="UP001212411"/>
    </source>
</evidence>
<dbReference type="KEGG" id="som:SOMG_04455"/>
<comment type="subcellular location">
    <subcellularLocation>
        <location evidence="6">Golgi apparatus membrane</location>
        <topology evidence="6">Multi-pass membrane protein</topology>
    </subcellularLocation>
    <subcellularLocation>
        <location evidence="1">Membrane</location>
        <topology evidence="1">Multi-pass membrane protein</topology>
    </subcellularLocation>
</comment>
<dbReference type="EMBL" id="CP115613">
    <property type="protein sequence ID" value="WBW75150.1"/>
    <property type="molecule type" value="Genomic_DNA"/>
</dbReference>
<feature type="transmembrane region" description="Helical" evidence="6">
    <location>
        <begin position="193"/>
        <end position="217"/>
    </location>
</feature>
<evidence type="ECO:0000313" key="8">
    <source>
        <dbReference type="EMBL" id="WBW75150.1"/>
    </source>
</evidence>
<reference evidence="8 9" key="1">
    <citation type="journal article" date="2023" name="G3 (Bethesda)">
        <title>A high-quality reference genome for the fission yeast Schizosaccharomyces osmophilus.</title>
        <authorList>
            <person name="Jia G.S."/>
            <person name="Zhang W.C."/>
            <person name="Liang Y."/>
            <person name="Liu X.H."/>
            <person name="Rhind N."/>
            <person name="Pidoux A."/>
            <person name="Brysch-Herzberg M."/>
            <person name="Du L.L."/>
        </authorList>
    </citation>
    <scope>NUCLEOTIDE SEQUENCE [LARGE SCALE GENOMIC DNA]</scope>
    <source>
        <strain evidence="8 9">CBS 15793</strain>
    </source>
</reference>
<feature type="transmembrane region" description="Helical" evidence="6">
    <location>
        <begin position="224"/>
        <end position="243"/>
    </location>
</feature>
<dbReference type="GO" id="GO:0048280">
    <property type="term" value="P:vesicle fusion with Golgi apparatus"/>
    <property type="evidence" value="ECO:0007669"/>
    <property type="project" value="TreeGrafter"/>
</dbReference>
<dbReference type="GeneID" id="80877929"/>
<feature type="transmembrane region" description="Helical" evidence="6">
    <location>
        <begin position="169"/>
        <end position="187"/>
    </location>
</feature>
<proteinExistence type="inferred from homology"/>
<gene>
    <name evidence="8" type="ORF">SOMG_04455</name>
</gene>
<dbReference type="InterPro" id="IPR045231">
    <property type="entry name" value="Yip1/4-like"/>
</dbReference>
<evidence type="ECO:0000259" key="7">
    <source>
        <dbReference type="Pfam" id="PF04893"/>
    </source>
</evidence>
<accession>A0AAE9WFD9</accession>
<evidence type="ECO:0000256" key="3">
    <source>
        <dbReference type="ARBA" id="ARBA00022692"/>
    </source>
</evidence>
<dbReference type="GO" id="GO:0005802">
    <property type="term" value="C:trans-Golgi network"/>
    <property type="evidence" value="ECO:0007669"/>
    <property type="project" value="TreeGrafter"/>
</dbReference>
<evidence type="ECO:0000256" key="5">
    <source>
        <dbReference type="ARBA" id="ARBA00023136"/>
    </source>
</evidence>